<evidence type="ECO:0000259" key="3">
    <source>
        <dbReference type="PROSITE" id="PS50802"/>
    </source>
</evidence>
<evidence type="ECO:0000256" key="1">
    <source>
        <dbReference type="ARBA" id="ARBA00010407"/>
    </source>
</evidence>
<dbReference type="Proteomes" id="UP000594638">
    <property type="component" value="Unassembled WGS sequence"/>
</dbReference>
<comment type="similarity">
    <text evidence="1">Belongs to the peptidase C85 family.</text>
</comment>
<dbReference type="PROSITE" id="PS50802">
    <property type="entry name" value="OTU"/>
    <property type="match status" value="1"/>
</dbReference>
<dbReference type="EMBL" id="CACTIH010004324">
    <property type="protein sequence ID" value="CAA2990563.1"/>
    <property type="molecule type" value="Genomic_DNA"/>
</dbReference>
<proteinExistence type="inferred from homology"/>
<dbReference type="InterPro" id="IPR050704">
    <property type="entry name" value="Peptidase_C85-like"/>
</dbReference>
<dbReference type="InterPro" id="IPR038765">
    <property type="entry name" value="Papain-like_cys_pep_sf"/>
</dbReference>
<reference evidence="4 5" key="1">
    <citation type="submission" date="2019-12" db="EMBL/GenBank/DDBJ databases">
        <authorList>
            <person name="Alioto T."/>
            <person name="Alioto T."/>
            <person name="Gomez Garrido J."/>
        </authorList>
    </citation>
    <scope>NUCLEOTIDE SEQUENCE [LARGE SCALE GENOMIC DNA]</scope>
</reference>
<dbReference type="CDD" id="cd22744">
    <property type="entry name" value="OTU"/>
    <property type="match status" value="1"/>
</dbReference>
<keyword evidence="5" id="KW-1185">Reference proteome</keyword>
<dbReference type="InterPro" id="IPR003323">
    <property type="entry name" value="OTU_dom"/>
</dbReference>
<dbReference type="OrthoDB" id="409956at2759"/>
<dbReference type="Gene3D" id="3.90.70.80">
    <property type="match status" value="1"/>
</dbReference>
<dbReference type="PANTHER" id="PTHR12419:SF115">
    <property type="entry name" value="PROTEIN OVARIAN TUMOR LOCUS-RELATED"/>
    <property type="match status" value="1"/>
</dbReference>
<dbReference type="Pfam" id="PF02338">
    <property type="entry name" value="OTU"/>
    <property type="match status" value="1"/>
</dbReference>
<dbReference type="SUPFAM" id="SSF54001">
    <property type="entry name" value="Cysteine proteinases"/>
    <property type="match status" value="1"/>
</dbReference>
<dbReference type="AlphaFoldDB" id="A0A8S0SDB1"/>
<evidence type="ECO:0000313" key="5">
    <source>
        <dbReference type="Proteomes" id="UP000594638"/>
    </source>
</evidence>
<dbReference type="GO" id="GO:0004843">
    <property type="term" value="F:cysteine-type deubiquitinase activity"/>
    <property type="evidence" value="ECO:0007669"/>
    <property type="project" value="TreeGrafter"/>
</dbReference>
<dbReference type="GO" id="GO:0061578">
    <property type="term" value="F:K63-linked deubiquitinase activity"/>
    <property type="evidence" value="ECO:0007669"/>
    <property type="project" value="TreeGrafter"/>
</dbReference>
<dbReference type="Gramene" id="OE9A117081T1">
    <property type="protein sequence ID" value="OE9A117081C1"/>
    <property type="gene ID" value="OE9A117081"/>
</dbReference>
<evidence type="ECO:0000256" key="2">
    <source>
        <dbReference type="SAM" id="MobiDB-lite"/>
    </source>
</evidence>
<dbReference type="GO" id="GO:0016579">
    <property type="term" value="P:protein deubiquitination"/>
    <property type="evidence" value="ECO:0007669"/>
    <property type="project" value="TreeGrafter"/>
</dbReference>
<comment type="caution">
    <text evidence="4">The sequence shown here is derived from an EMBL/GenBank/DDBJ whole genome shotgun (WGS) entry which is preliminary data.</text>
</comment>
<feature type="domain" description="OTU" evidence="3">
    <location>
        <begin position="13"/>
        <end position="135"/>
    </location>
</feature>
<name>A0A8S0SDB1_OLEEU</name>
<feature type="region of interest" description="Disordered" evidence="2">
    <location>
        <begin position="187"/>
        <end position="210"/>
    </location>
</feature>
<gene>
    <name evidence="4" type="ORF">OLEA9_A117081</name>
</gene>
<protein>
    <recommendedName>
        <fullName evidence="3">OTU domain-containing protein</fullName>
    </recommendedName>
</protein>
<evidence type="ECO:0000313" key="4">
    <source>
        <dbReference type="EMBL" id="CAA2990563.1"/>
    </source>
</evidence>
<organism evidence="4 5">
    <name type="scientific">Olea europaea subsp. europaea</name>
    <dbReference type="NCBI Taxonomy" id="158383"/>
    <lineage>
        <taxon>Eukaryota</taxon>
        <taxon>Viridiplantae</taxon>
        <taxon>Streptophyta</taxon>
        <taxon>Embryophyta</taxon>
        <taxon>Tracheophyta</taxon>
        <taxon>Spermatophyta</taxon>
        <taxon>Magnoliopsida</taxon>
        <taxon>eudicotyledons</taxon>
        <taxon>Gunneridae</taxon>
        <taxon>Pentapetalae</taxon>
        <taxon>asterids</taxon>
        <taxon>lamiids</taxon>
        <taxon>Lamiales</taxon>
        <taxon>Oleaceae</taxon>
        <taxon>Oleeae</taxon>
        <taxon>Olea</taxon>
    </lineage>
</organism>
<dbReference type="PANTHER" id="PTHR12419">
    <property type="entry name" value="OTU DOMAIN CONTAINING PROTEIN"/>
    <property type="match status" value="1"/>
</dbReference>
<accession>A0A8S0SDB1</accession>
<sequence>MERFDIFGPSARSKYVAVPGDGNGLFSSISLAVFGSIGFHSIVRSDACAYAEGNWEFYHLYAHVDADKDAYLSEMRRNMVWGTSLEISALSALYKRRIIVVQDGINISDMGLSNDPQPIYLRFSNGNHYDLYLERPFNVSLSRDDDIVPLQGRRMTYAQSLKSQPKPAAQSVVPAADSPIPAKRPFKPHWPELPPVRCQTPQPPTPANQVRPRVKAWLRHINNASTSTA</sequence>